<organism evidence="1 2">
    <name type="scientific">Sulfobacillus acidophilus</name>
    <dbReference type="NCBI Taxonomy" id="53633"/>
    <lineage>
        <taxon>Bacteria</taxon>
        <taxon>Bacillati</taxon>
        <taxon>Bacillota</taxon>
        <taxon>Clostridia</taxon>
        <taxon>Eubacteriales</taxon>
        <taxon>Clostridiales Family XVII. Incertae Sedis</taxon>
        <taxon>Sulfobacillus</taxon>
    </lineage>
</organism>
<reference evidence="1 2" key="1">
    <citation type="journal article" date="2014" name="BMC Genomics">
        <title>Comparison of environmental and isolate Sulfobacillus genomes reveals diverse carbon, sulfur, nitrogen, and hydrogen metabolisms.</title>
        <authorList>
            <person name="Justice N.B."/>
            <person name="Norman A."/>
            <person name="Brown C.T."/>
            <person name="Singh A."/>
            <person name="Thomas B.C."/>
            <person name="Banfield J.F."/>
        </authorList>
    </citation>
    <scope>NUCLEOTIDE SEQUENCE [LARGE SCALE GENOMIC DNA]</scope>
    <source>
        <strain evidence="1">AMDSBA3</strain>
    </source>
</reference>
<dbReference type="Pfam" id="PF14076">
    <property type="entry name" value="DUF4258"/>
    <property type="match status" value="1"/>
</dbReference>
<dbReference type="InterPro" id="IPR025354">
    <property type="entry name" value="DUF4258"/>
</dbReference>
<sequence>MSRFVYRVHALQRMFEREIKRSVVESVIQSGTTIESYPEDTPYPSRLVLGWDRDRPIHVVVADNLHDEETVVITVDQPDPMRWDASFSRRQP</sequence>
<evidence type="ECO:0000313" key="1">
    <source>
        <dbReference type="EMBL" id="PSR20651.1"/>
    </source>
</evidence>
<protein>
    <recommendedName>
        <fullName evidence="3">DUF4258 domain-containing protein</fullName>
    </recommendedName>
</protein>
<evidence type="ECO:0008006" key="3">
    <source>
        <dbReference type="Google" id="ProtNLM"/>
    </source>
</evidence>
<proteinExistence type="predicted"/>
<dbReference type="EMBL" id="PXYV01000055">
    <property type="protein sequence ID" value="PSR20651.1"/>
    <property type="molecule type" value="Genomic_DNA"/>
</dbReference>
<comment type="caution">
    <text evidence="1">The sequence shown here is derived from an EMBL/GenBank/DDBJ whole genome shotgun (WGS) entry which is preliminary data.</text>
</comment>
<dbReference type="Proteomes" id="UP000241848">
    <property type="component" value="Unassembled WGS sequence"/>
</dbReference>
<dbReference type="AlphaFoldDB" id="A0A2T2WEI0"/>
<accession>A0A2T2WEI0</accession>
<evidence type="ECO:0000313" key="2">
    <source>
        <dbReference type="Proteomes" id="UP000241848"/>
    </source>
</evidence>
<name>A0A2T2WEI0_9FIRM</name>
<gene>
    <name evidence="1" type="ORF">C7B45_14140</name>
</gene>